<comment type="caution">
    <text evidence="1">The sequence shown here is derived from an EMBL/GenBank/DDBJ whole genome shotgun (WGS) entry which is preliminary data.</text>
</comment>
<evidence type="ECO:0000313" key="1">
    <source>
        <dbReference type="EMBL" id="KUG26273.1"/>
    </source>
</evidence>
<accession>A0A0W8FZM2</accession>
<dbReference type="EMBL" id="LNQE01000494">
    <property type="protein sequence ID" value="KUG26273.1"/>
    <property type="molecule type" value="Genomic_DNA"/>
</dbReference>
<dbReference type="AlphaFoldDB" id="A0A0W8FZM2"/>
<name>A0A0W8FZM2_9ZZZZ</name>
<gene>
    <name evidence="1" type="ORF">ASZ90_003888</name>
</gene>
<organism evidence="1">
    <name type="scientific">hydrocarbon metagenome</name>
    <dbReference type="NCBI Taxonomy" id="938273"/>
    <lineage>
        <taxon>unclassified sequences</taxon>
        <taxon>metagenomes</taxon>
        <taxon>ecological metagenomes</taxon>
    </lineage>
</organism>
<protein>
    <submittedName>
        <fullName evidence="1">Uncharacterized protein</fullName>
    </submittedName>
</protein>
<proteinExistence type="predicted"/>
<sequence length="41" mass="5066">MIKQETNYDPYKIFYKKTGHTLDDLCGRDLFQHFFFFTIKD</sequence>
<reference evidence="1" key="1">
    <citation type="journal article" date="2015" name="Proc. Natl. Acad. Sci. U.S.A.">
        <title>Networks of energetic and metabolic interactions define dynamics in microbial communities.</title>
        <authorList>
            <person name="Embree M."/>
            <person name="Liu J.K."/>
            <person name="Al-Bassam M.M."/>
            <person name="Zengler K."/>
        </authorList>
    </citation>
    <scope>NUCLEOTIDE SEQUENCE</scope>
</reference>